<feature type="region of interest" description="Disordered" evidence="1">
    <location>
        <begin position="91"/>
        <end position="144"/>
    </location>
</feature>
<keyword evidence="2" id="KW-0812">Transmembrane</keyword>
<feature type="transmembrane region" description="Helical" evidence="2">
    <location>
        <begin position="15"/>
        <end position="35"/>
    </location>
</feature>
<dbReference type="RefSeq" id="WP_245605110.1">
    <property type="nucleotide sequence ID" value="NZ_BSOO01000033.1"/>
</dbReference>
<keyword evidence="4" id="KW-1185">Reference proteome</keyword>
<keyword evidence="2" id="KW-0472">Membrane</keyword>
<feature type="compositionally biased region" description="Basic and acidic residues" evidence="1">
    <location>
        <begin position="91"/>
        <end position="101"/>
    </location>
</feature>
<gene>
    <name evidence="3" type="ORF">GCM10007925_23580</name>
</gene>
<proteinExistence type="predicted"/>
<organism evidence="3 4">
    <name type="scientific">Sphingomonas astaxanthinifaciens DSM 22298</name>
    <dbReference type="NCBI Taxonomy" id="1123267"/>
    <lineage>
        <taxon>Bacteria</taxon>
        <taxon>Pseudomonadati</taxon>
        <taxon>Pseudomonadota</taxon>
        <taxon>Alphaproteobacteria</taxon>
        <taxon>Sphingomonadales</taxon>
        <taxon>Sphingomonadaceae</taxon>
        <taxon>Sphingomonas</taxon>
    </lineage>
</organism>
<feature type="compositionally biased region" description="Low complexity" evidence="1">
    <location>
        <begin position="128"/>
        <end position="144"/>
    </location>
</feature>
<evidence type="ECO:0000256" key="2">
    <source>
        <dbReference type="SAM" id="Phobius"/>
    </source>
</evidence>
<keyword evidence="2" id="KW-1133">Transmembrane helix</keyword>
<feature type="transmembrane region" description="Helical" evidence="2">
    <location>
        <begin position="41"/>
        <end position="60"/>
    </location>
</feature>
<evidence type="ECO:0000256" key="1">
    <source>
        <dbReference type="SAM" id="MobiDB-lite"/>
    </source>
</evidence>
<dbReference type="EMBL" id="BSOO01000033">
    <property type="protein sequence ID" value="GLR48639.1"/>
    <property type="molecule type" value="Genomic_DNA"/>
</dbReference>
<dbReference type="Proteomes" id="UP001156703">
    <property type="component" value="Unassembled WGS sequence"/>
</dbReference>
<name>A0ABQ5ZCW2_9SPHN</name>
<comment type="caution">
    <text evidence="3">The sequence shown here is derived from an EMBL/GenBank/DDBJ whole genome shotgun (WGS) entry which is preliminary data.</text>
</comment>
<accession>A0ABQ5ZCW2</accession>
<evidence type="ECO:0008006" key="5">
    <source>
        <dbReference type="Google" id="ProtNLM"/>
    </source>
</evidence>
<reference evidence="4" key="1">
    <citation type="journal article" date="2019" name="Int. J. Syst. Evol. Microbiol.">
        <title>The Global Catalogue of Microorganisms (GCM) 10K type strain sequencing project: providing services to taxonomists for standard genome sequencing and annotation.</title>
        <authorList>
            <consortium name="The Broad Institute Genomics Platform"/>
            <consortium name="The Broad Institute Genome Sequencing Center for Infectious Disease"/>
            <person name="Wu L."/>
            <person name="Ma J."/>
        </authorList>
    </citation>
    <scope>NUCLEOTIDE SEQUENCE [LARGE SCALE GENOMIC DNA]</scope>
    <source>
        <strain evidence="4">NBRC 102146</strain>
    </source>
</reference>
<evidence type="ECO:0000313" key="4">
    <source>
        <dbReference type="Proteomes" id="UP001156703"/>
    </source>
</evidence>
<evidence type="ECO:0000313" key="3">
    <source>
        <dbReference type="EMBL" id="GLR48639.1"/>
    </source>
</evidence>
<protein>
    <recommendedName>
        <fullName evidence="5">Transmembrane protein (PGPGW)</fullName>
    </recommendedName>
</protein>
<sequence length="144" mass="15560">MSLRARFLAIRDTRLFQGLVFAIGVLLILVTPLVSALPGPGGIFVFAAGLTLILRSSLWAKRHYVRFKRWQPKAGGWADWGLRRGSAKRREAIRKERERAEAPPPGEAPRTDDPLPGAGLEIAPIDPGPAAVAPATPATSPSQH</sequence>